<evidence type="ECO:0000256" key="1">
    <source>
        <dbReference type="SAM" id="MobiDB-lite"/>
    </source>
</evidence>
<dbReference type="AlphaFoldDB" id="A0AAE1DNN3"/>
<organism evidence="2 3">
    <name type="scientific">Elysia crispata</name>
    <name type="common">lettuce slug</name>
    <dbReference type="NCBI Taxonomy" id="231223"/>
    <lineage>
        <taxon>Eukaryota</taxon>
        <taxon>Metazoa</taxon>
        <taxon>Spiralia</taxon>
        <taxon>Lophotrochozoa</taxon>
        <taxon>Mollusca</taxon>
        <taxon>Gastropoda</taxon>
        <taxon>Heterobranchia</taxon>
        <taxon>Euthyneura</taxon>
        <taxon>Panpulmonata</taxon>
        <taxon>Sacoglossa</taxon>
        <taxon>Placobranchoidea</taxon>
        <taxon>Plakobranchidae</taxon>
        <taxon>Elysia</taxon>
    </lineage>
</organism>
<dbReference type="Proteomes" id="UP001283361">
    <property type="component" value="Unassembled WGS sequence"/>
</dbReference>
<dbReference type="EMBL" id="JAWDGP010003248">
    <property type="protein sequence ID" value="KAK3776083.1"/>
    <property type="molecule type" value="Genomic_DNA"/>
</dbReference>
<proteinExistence type="predicted"/>
<feature type="region of interest" description="Disordered" evidence="1">
    <location>
        <begin position="1"/>
        <end position="54"/>
    </location>
</feature>
<name>A0AAE1DNN3_9GAST</name>
<gene>
    <name evidence="2" type="ORF">RRG08_046750</name>
</gene>
<sequence>MCEHTPSPRHPGKPALPSDAVTESAHVSHSSSMKPLEPTKKFTPTDSVSGKVSSNFVDTKDSRLAPDGARWLLLAVARLVLEEQAASRVIFSQSLAFCRVYSS</sequence>
<accession>A0AAE1DNN3</accession>
<reference evidence="2" key="1">
    <citation type="journal article" date="2023" name="G3 (Bethesda)">
        <title>A reference genome for the long-term kleptoplast-retaining sea slug Elysia crispata morphotype clarki.</title>
        <authorList>
            <person name="Eastman K.E."/>
            <person name="Pendleton A.L."/>
            <person name="Shaikh M.A."/>
            <person name="Suttiyut T."/>
            <person name="Ogas R."/>
            <person name="Tomko P."/>
            <person name="Gavelis G."/>
            <person name="Widhalm J.R."/>
            <person name="Wisecaver J.H."/>
        </authorList>
    </citation>
    <scope>NUCLEOTIDE SEQUENCE</scope>
    <source>
        <strain evidence="2">ECLA1</strain>
    </source>
</reference>
<evidence type="ECO:0000313" key="3">
    <source>
        <dbReference type="Proteomes" id="UP001283361"/>
    </source>
</evidence>
<evidence type="ECO:0000313" key="2">
    <source>
        <dbReference type="EMBL" id="KAK3776083.1"/>
    </source>
</evidence>
<comment type="caution">
    <text evidence="2">The sequence shown here is derived from an EMBL/GenBank/DDBJ whole genome shotgun (WGS) entry which is preliminary data.</text>
</comment>
<keyword evidence="3" id="KW-1185">Reference proteome</keyword>
<protein>
    <submittedName>
        <fullName evidence="2">Uncharacterized protein</fullName>
    </submittedName>
</protein>
<feature type="compositionally biased region" description="Polar residues" evidence="1">
    <location>
        <begin position="42"/>
        <end position="54"/>
    </location>
</feature>